<keyword evidence="3" id="KW-1185">Reference proteome</keyword>
<dbReference type="PANTHER" id="PTHR30441">
    <property type="entry name" value="DUF748 DOMAIN-CONTAINING PROTEIN"/>
    <property type="match status" value="1"/>
</dbReference>
<gene>
    <name evidence="2" type="ORF">NBEOAGPD_0096</name>
</gene>
<reference evidence="2" key="2">
    <citation type="submission" date="2021-08" db="EMBL/GenBank/DDBJ databases">
        <authorList>
            <person name="Tani A."/>
            <person name="Ola A."/>
            <person name="Ogura Y."/>
            <person name="Katsura K."/>
            <person name="Hayashi T."/>
        </authorList>
    </citation>
    <scope>NUCLEOTIDE SEQUENCE</scope>
    <source>
        <strain evidence="2">NBRC 103626</strain>
    </source>
</reference>
<dbReference type="Proteomes" id="UP001055108">
    <property type="component" value="Unassembled WGS sequence"/>
</dbReference>
<evidence type="ECO:0000256" key="1">
    <source>
        <dbReference type="SAM" id="MobiDB-lite"/>
    </source>
</evidence>
<feature type="region of interest" description="Disordered" evidence="1">
    <location>
        <begin position="1128"/>
        <end position="1181"/>
    </location>
</feature>
<comment type="caution">
    <text evidence="2">The sequence shown here is derived from an EMBL/GenBank/DDBJ whole genome shotgun (WGS) entry which is preliminary data.</text>
</comment>
<evidence type="ECO:0008006" key="4">
    <source>
        <dbReference type="Google" id="ProtNLM"/>
    </source>
</evidence>
<organism evidence="2 3">
    <name type="scientific">Methylobacterium gregans</name>
    <dbReference type="NCBI Taxonomy" id="374424"/>
    <lineage>
        <taxon>Bacteria</taxon>
        <taxon>Pseudomonadati</taxon>
        <taxon>Pseudomonadota</taxon>
        <taxon>Alphaproteobacteria</taxon>
        <taxon>Hyphomicrobiales</taxon>
        <taxon>Methylobacteriaceae</taxon>
        <taxon>Methylobacterium</taxon>
    </lineage>
</organism>
<dbReference type="GO" id="GO:0090313">
    <property type="term" value="P:regulation of protein targeting to membrane"/>
    <property type="evidence" value="ECO:0007669"/>
    <property type="project" value="TreeGrafter"/>
</dbReference>
<protein>
    <recommendedName>
        <fullName evidence="4">AsmA family protein</fullName>
    </recommendedName>
</protein>
<dbReference type="EMBL" id="BPQM01000002">
    <property type="protein sequence ID" value="GJD76895.1"/>
    <property type="molecule type" value="Genomic_DNA"/>
</dbReference>
<evidence type="ECO:0000313" key="3">
    <source>
        <dbReference type="Proteomes" id="UP001055108"/>
    </source>
</evidence>
<dbReference type="GO" id="GO:0005886">
    <property type="term" value="C:plasma membrane"/>
    <property type="evidence" value="ECO:0007669"/>
    <property type="project" value="TreeGrafter"/>
</dbReference>
<accession>A0AA37HK26</accession>
<sequence length="1181" mass="120615">MRDLLTALAGAVILVLVAALAAPPLIDWTAHRALVDRAIGRSLGLPARSEGRLDVRLLPSPRLRLDRLRIGGADEAPGLDARFVKAEIALTPLLGGEIRFTETRVGRAEVRLPVTGGEALLLPPGLGEAGPGRDLAIEDLQIQQFLLTTTVPATGRTDQLYAEDLRLQAPALAGPWRVEGTSAGVPFRLASGEVGADGSLPVKLSGGGDTRPRFEADARLSLVPAPGRSAGSGGRQALAVQAEGSARLVVGPPTQAAGDYLPFTLGGRFRAQGSQVRFETVTAEIDPAGRPLRLSGSGRLDLRQWRAGLSLEARRLDLDAFLLSGAGRALIARGLPKKAPGLPVLLDLDLAVESLALGLEEWSDLALVGTLDRAGGLVLRSFRATAPGAAALTASGTLEVAPAPHFNGPVTLSAPRSEGFGRYLGKLGLDGPAVAVLDGRPVAASATVSAAAATLSLSNLDLTLGTARLTGLARYTAPEGPARGRFEAQIAARGLDIAALPPLGGTVAELRGHDLGLTLEARDVRYGQTGSGAGTIAARIASDGPSLVVDTLEIRDLAGANATLAGRIGPDGAGKVSGRLTAPVAAPLIALLDRVWTGETRLIPAFLRAGALDLAVALEREAGSSDALRASARGSVAGSNLDLSLTSRAGRIDRAEIGLVTPRAGSWFERPDIAGLQQPASLRILATRQHDSAYAQATGEDARLALTLDGTVAGLKLATVRPLRLDPEGRPDEGELRAAGADLGPFLTLAGAAALAPGPWPAELTLALARADNAAGLRASLRGQIAGASLSADLRRADDGPVTGSVSLARLSLPQLAAALPVPDRAVPAPPLDLDLRVEALDLGRGLSLTGAGLKLAYADGDLGLRDLGGRLAEGRLTGTASLARRAGGLAVSGEGTLEDASLQALARGPLSGRLSAKLRFGTSGADAAALAANLAGSGTLTLTDLSVPDADPAALGRALGRALEADDPLREGRLPQIVGEELGRAAAQARGSVSAPATIIGGIVRAGPLDLDLGPARWSGSLAYDLGAGRLDARGTLAGGAPPRGWSAGTPVAGFGLAGPLGAPERSLDTGPLATGLAAVVLQRELERIELLEADQVERQRRRARIELDQARAAALKAAAEAEEAARQARAKAQQAAAEEAARQARAREAEEAAREAARRSQVSPPAEAVPEGSPAQVQP</sequence>
<dbReference type="RefSeq" id="WP_238300433.1">
    <property type="nucleotide sequence ID" value="NZ_BPQM01000002.1"/>
</dbReference>
<name>A0AA37HK26_9HYPH</name>
<feature type="compositionally biased region" description="Basic and acidic residues" evidence="1">
    <location>
        <begin position="1141"/>
        <end position="1160"/>
    </location>
</feature>
<dbReference type="InterPro" id="IPR052894">
    <property type="entry name" value="AsmA-related"/>
</dbReference>
<reference evidence="2" key="1">
    <citation type="journal article" date="2016" name="Front. Microbiol.">
        <title>Genome Sequence of the Piezophilic, Mesophilic Sulfate-Reducing Bacterium Desulfovibrio indicus J2T.</title>
        <authorList>
            <person name="Cao J."/>
            <person name="Maignien L."/>
            <person name="Shao Z."/>
            <person name="Alain K."/>
            <person name="Jebbar M."/>
        </authorList>
    </citation>
    <scope>NUCLEOTIDE SEQUENCE</scope>
    <source>
        <strain evidence="2">NBRC 103626</strain>
    </source>
</reference>
<dbReference type="PANTHER" id="PTHR30441:SF4">
    <property type="entry name" value="PROTEIN ASMA"/>
    <property type="match status" value="1"/>
</dbReference>
<dbReference type="AlphaFoldDB" id="A0AA37HK26"/>
<proteinExistence type="predicted"/>
<evidence type="ECO:0000313" key="2">
    <source>
        <dbReference type="EMBL" id="GJD76895.1"/>
    </source>
</evidence>